<reference evidence="4" key="1">
    <citation type="submission" date="2015-05" db="EMBL/GenBank/DDBJ databases">
        <title>Draft genome sequencing of a biphenyl-degrading bacterium, Pseudomonas balearica KF707 (=NBRC110670).</title>
        <authorList>
            <person name="Kimura N."/>
            <person name="Hirose J."/>
            <person name="Watanabe T."/>
            <person name="Suenaga H."/>
            <person name="Fujihara H."/>
            <person name="Noguchi M."/>
            <person name="Hashimoto M."/>
            <person name="Shimodaira J."/>
            <person name="Tsuchikane K."/>
            <person name="Hosoyama A."/>
            <person name="Yamazoe A."/>
            <person name="Fujita N."/>
            <person name="Furukawa K."/>
        </authorList>
    </citation>
    <scope>NUCLEOTIDE SEQUENCE [LARGE SCALE GENOMIC DNA]</scope>
    <source>
        <strain evidence="4">DSM 10086 / NBRC 110670 / KF707</strain>
    </source>
</reference>
<keyword evidence="1" id="KW-1133">Transmembrane helix</keyword>
<keyword evidence="3" id="KW-0378">Hydrolase</keyword>
<evidence type="ECO:0000313" key="3">
    <source>
        <dbReference type="EMBL" id="BAU73890.1"/>
    </source>
</evidence>
<dbReference type="Proteomes" id="UP000218554">
    <property type="component" value="Chromosome"/>
</dbReference>
<organism evidence="3 4">
    <name type="scientific">Metapseudomonas furukawaii</name>
    <name type="common">Pseudomonas furukawaii</name>
    <dbReference type="NCBI Taxonomy" id="1149133"/>
    <lineage>
        <taxon>Bacteria</taxon>
        <taxon>Pseudomonadati</taxon>
        <taxon>Pseudomonadota</taxon>
        <taxon>Gammaproteobacteria</taxon>
        <taxon>Pseudomonadales</taxon>
        <taxon>Pseudomonadaceae</taxon>
        <taxon>Metapseudomonas</taxon>
    </lineage>
</organism>
<keyword evidence="4" id="KW-1185">Reference proteome</keyword>
<feature type="domain" description="Heavy metal binding" evidence="2">
    <location>
        <begin position="1"/>
        <end position="23"/>
    </location>
</feature>
<dbReference type="EC" id="3.6.3.3" evidence="3"/>
<keyword evidence="1" id="KW-0472">Membrane</keyword>
<accession>A0AAD1BZD2</accession>
<gene>
    <name evidence="3" type="ORF">KF707C_22020</name>
</gene>
<dbReference type="GO" id="GO:0016787">
    <property type="term" value="F:hydrolase activity"/>
    <property type="evidence" value="ECO:0007669"/>
    <property type="project" value="UniProtKB-KW"/>
</dbReference>
<keyword evidence="1" id="KW-0812">Transmembrane</keyword>
<dbReference type="KEGG" id="pfuw:KF707C_22020"/>
<evidence type="ECO:0000313" key="4">
    <source>
        <dbReference type="Proteomes" id="UP000218554"/>
    </source>
</evidence>
<sequence>MYPEVWQPGPGNCPKCGMTLEPVLPELEHAEPPELRDFSRRFWWTLPLTVIVTLLAMGGHALNLFHGATQNWV</sequence>
<evidence type="ECO:0000256" key="1">
    <source>
        <dbReference type="SAM" id="Phobius"/>
    </source>
</evidence>
<dbReference type="EMBL" id="AP014862">
    <property type="protein sequence ID" value="BAU73890.1"/>
    <property type="molecule type" value="Genomic_DNA"/>
</dbReference>
<reference evidence="3 4" key="2">
    <citation type="journal article" date="2017" name="Int. J. Syst. Evol. Microbiol.">
        <title>Pseudomonas furukawaii sp. nov., a polychlorinated biphenyl-degrading bacterium isolated from biphenyl-contaminated soil in Japan.</title>
        <authorList>
            <person name="Kimura N."/>
            <person name="Watanabe T."/>
            <person name="Suenaga H."/>
            <person name="Fujihara H."/>
            <person name="Futagami T."/>
            <person name="Goto M."/>
            <person name="Hanada S."/>
            <person name="Hirose J."/>
        </authorList>
    </citation>
    <scope>NUCLEOTIDE SEQUENCE [LARGE SCALE GENOMIC DNA]</scope>
    <source>
        <strain evidence="4">DSM 10086 / NBRC 110670 / KF707</strain>
    </source>
</reference>
<proteinExistence type="predicted"/>
<feature type="transmembrane region" description="Helical" evidence="1">
    <location>
        <begin position="42"/>
        <end position="65"/>
    </location>
</feature>
<evidence type="ECO:0000259" key="2">
    <source>
        <dbReference type="Pfam" id="PF19335"/>
    </source>
</evidence>
<protein>
    <submittedName>
        <fullName evidence="3">Lead, cadmium, zinc and mercury transporting ATPase</fullName>
        <ecNumber evidence="3">3.6.3.3</ecNumber>
    </submittedName>
</protein>
<dbReference type="Pfam" id="PF19335">
    <property type="entry name" value="HMBD"/>
    <property type="match status" value="1"/>
</dbReference>
<dbReference type="InterPro" id="IPR045800">
    <property type="entry name" value="HMBD"/>
</dbReference>
<name>A0AAD1BZD2_METFU</name>
<dbReference type="AlphaFoldDB" id="A0AAD1BZD2"/>
<dbReference type="GO" id="GO:0046872">
    <property type="term" value="F:metal ion binding"/>
    <property type="evidence" value="ECO:0007669"/>
    <property type="project" value="InterPro"/>
</dbReference>